<dbReference type="PANTHER" id="PTHR45911">
    <property type="entry name" value="C2 DOMAIN-CONTAINING PROTEIN"/>
    <property type="match status" value="1"/>
</dbReference>
<evidence type="ECO:0000313" key="4">
    <source>
        <dbReference type="EMBL" id="CAD7650150.1"/>
    </source>
</evidence>
<reference evidence="4" key="1">
    <citation type="submission" date="2020-11" db="EMBL/GenBank/DDBJ databases">
        <authorList>
            <person name="Tran Van P."/>
        </authorList>
    </citation>
    <scope>NUCLEOTIDE SEQUENCE</scope>
</reference>
<dbReference type="GO" id="GO:0030672">
    <property type="term" value="C:synaptic vesicle membrane"/>
    <property type="evidence" value="ECO:0007669"/>
    <property type="project" value="TreeGrafter"/>
</dbReference>
<dbReference type="EMBL" id="OC905230">
    <property type="protein sequence ID" value="CAD7650150.1"/>
    <property type="molecule type" value="Genomic_DNA"/>
</dbReference>
<dbReference type="PROSITE" id="PS50004">
    <property type="entry name" value="C2"/>
    <property type="match status" value="1"/>
</dbReference>
<evidence type="ECO:0000256" key="1">
    <source>
        <dbReference type="ARBA" id="ARBA00022723"/>
    </source>
</evidence>
<dbReference type="AlphaFoldDB" id="A0A7R9LY91"/>
<feature type="non-terminal residue" evidence="4">
    <location>
        <position position="176"/>
    </location>
</feature>
<accession>A0A7R9LY91</accession>
<dbReference type="PANTHER" id="PTHR45911:SF4">
    <property type="entry name" value="MULTIPLE C2 AND TRANSMEMBRANE DOMAIN-CONTAINING PROTEIN"/>
    <property type="match status" value="1"/>
</dbReference>
<keyword evidence="1" id="KW-0479">Metal-binding</keyword>
<dbReference type="Pfam" id="PF00168">
    <property type="entry name" value="C2"/>
    <property type="match status" value="1"/>
</dbReference>
<keyword evidence="5" id="KW-1185">Reference proteome</keyword>
<evidence type="ECO:0000256" key="2">
    <source>
        <dbReference type="ARBA" id="ARBA00022837"/>
    </source>
</evidence>
<dbReference type="EMBL" id="CAJPIZ010050655">
    <property type="protein sequence ID" value="CAG2122780.1"/>
    <property type="molecule type" value="Genomic_DNA"/>
</dbReference>
<dbReference type="InterPro" id="IPR035892">
    <property type="entry name" value="C2_domain_sf"/>
</dbReference>
<protein>
    <recommendedName>
        <fullName evidence="3">C2 domain-containing protein</fullName>
    </recommendedName>
</protein>
<dbReference type="Gene3D" id="2.60.40.150">
    <property type="entry name" value="C2 domain"/>
    <property type="match status" value="1"/>
</dbReference>
<keyword evidence="2" id="KW-0106">Calcium</keyword>
<evidence type="ECO:0000259" key="3">
    <source>
        <dbReference type="PROSITE" id="PS50004"/>
    </source>
</evidence>
<organism evidence="4">
    <name type="scientific">Medioppia subpectinata</name>
    <dbReference type="NCBI Taxonomy" id="1979941"/>
    <lineage>
        <taxon>Eukaryota</taxon>
        <taxon>Metazoa</taxon>
        <taxon>Ecdysozoa</taxon>
        <taxon>Arthropoda</taxon>
        <taxon>Chelicerata</taxon>
        <taxon>Arachnida</taxon>
        <taxon>Acari</taxon>
        <taxon>Acariformes</taxon>
        <taxon>Sarcoptiformes</taxon>
        <taxon>Oribatida</taxon>
        <taxon>Brachypylina</taxon>
        <taxon>Oppioidea</taxon>
        <taxon>Oppiidae</taxon>
        <taxon>Medioppia</taxon>
    </lineage>
</organism>
<dbReference type="Proteomes" id="UP000759131">
    <property type="component" value="Unassembled WGS sequence"/>
</dbReference>
<sequence length="176" mass="19930">SDPYVKFKIGNKIVYKSRIVNKCLDPKWDEYFVIPIEDVFTPVLIKAYDYDFGFQDDFLGATSIDLTKLDIQQATPLNLVLTESGLETETGAQSWGEIFLTVTLIAKTQEEKEMHFTRGAKMVSTGSGSETTVKKLKTQLWDSVVNIVLVEAKNIRDDSNSSDIHFKFKLGSDKYK</sequence>
<dbReference type="SMART" id="SM00239">
    <property type="entry name" value="C2"/>
    <property type="match status" value="1"/>
</dbReference>
<evidence type="ECO:0000313" key="5">
    <source>
        <dbReference type="Proteomes" id="UP000759131"/>
    </source>
</evidence>
<dbReference type="SUPFAM" id="SSF49562">
    <property type="entry name" value="C2 domain (Calcium/lipid-binding domain, CaLB)"/>
    <property type="match status" value="1"/>
</dbReference>
<feature type="non-terminal residue" evidence="4">
    <location>
        <position position="1"/>
    </location>
</feature>
<dbReference type="GO" id="GO:0046928">
    <property type="term" value="P:regulation of neurotransmitter secretion"/>
    <property type="evidence" value="ECO:0007669"/>
    <property type="project" value="TreeGrafter"/>
</dbReference>
<proteinExistence type="predicted"/>
<feature type="domain" description="C2" evidence="3">
    <location>
        <begin position="1"/>
        <end position="79"/>
    </location>
</feature>
<gene>
    <name evidence="4" type="ORF">OSB1V03_LOCUS22725</name>
</gene>
<dbReference type="GO" id="GO:0005509">
    <property type="term" value="F:calcium ion binding"/>
    <property type="evidence" value="ECO:0007669"/>
    <property type="project" value="TreeGrafter"/>
</dbReference>
<dbReference type="OrthoDB" id="5973539at2759"/>
<name>A0A7R9LY91_9ACAR</name>
<dbReference type="InterPro" id="IPR000008">
    <property type="entry name" value="C2_dom"/>
</dbReference>